<dbReference type="Gene3D" id="3.40.630.90">
    <property type="match status" value="1"/>
</dbReference>
<dbReference type="PANTHER" id="PTHR47237">
    <property type="entry name" value="SLL0310 PROTEIN"/>
    <property type="match status" value="1"/>
</dbReference>
<dbReference type="CDD" id="cd04301">
    <property type="entry name" value="NAT_SF"/>
    <property type="match status" value="1"/>
</dbReference>
<dbReference type="OrthoDB" id="5771378at2759"/>
<dbReference type="PANTHER" id="PTHR47237:SF1">
    <property type="entry name" value="SLL0310 PROTEIN"/>
    <property type="match status" value="1"/>
</dbReference>
<dbReference type="SUPFAM" id="SSF55729">
    <property type="entry name" value="Acyl-CoA N-acyltransferases (Nat)"/>
    <property type="match status" value="1"/>
</dbReference>
<organism evidence="2 3">
    <name type="scientific">Branchiostoma lanceolatum</name>
    <name type="common">Common lancelet</name>
    <name type="synonym">Amphioxus lanceolatum</name>
    <dbReference type="NCBI Taxonomy" id="7740"/>
    <lineage>
        <taxon>Eukaryota</taxon>
        <taxon>Metazoa</taxon>
        <taxon>Chordata</taxon>
        <taxon>Cephalochordata</taxon>
        <taxon>Leptocardii</taxon>
        <taxon>Amphioxiformes</taxon>
        <taxon>Branchiostomatidae</taxon>
        <taxon>Branchiostoma</taxon>
    </lineage>
</organism>
<reference evidence="2" key="1">
    <citation type="submission" date="2022-01" db="EMBL/GenBank/DDBJ databases">
        <authorList>
            <person name="Braso-Vives M."/>
        </authorList>
    </citation>
    <scope>NUCLEOTIDE SEQUENCE</scope>
</reference>
<dbReference type="AlphaFoldDB" id="A0A8J9YSY7"/>
<feature type="domain" description="N-acetyltransferase" evidence="1">
    <location>
        <begin position="21"/>
        <end position="174"/>
    </location>
</feature>
<dbReference type="Gene3D" id="3.40.630.30">
    <property type="match status" value="1"/>
</dbReference>
<keyword evidence="3" id="KW-1185">Reference proteome</keyword>
<protein>
    <submittedName>
        <fullName evidence="2">Hypp6318 protein</fullName>
    </submittedName>
</protein>
<dbReference type="EMBL" id="OV696697">
    <property type="protein sequence ID" value="CAH1241148.1"/>
    <property type="molecule type" value="Genomic_DNA"/>
</dbReference>
<dbReference type="Pfam" id="PF18014">
    <property type="entry name" value="Acetyltransf_18"/>
    <property type="match status" value="1"/>
</dbReference>
<gene>
    <name evidence="2" type="primary">Hypp6318</name>
    <name evidence="2" type="ORF">BLAG_LOCUS4909</name>
</gene>
<dbReference type="InterPro" id="IPR016181">
    <property type="entry name" value="Acyl_CoA_acyltransferase"/>
</dbReference>
<dbReference type="InterPro" id="IPR041496">
    <property type="entry name" value="YitH/HolE_GNAT"/>
</dbReference>
<evidence type="ECO:0000313" key="2">
    <source>
        <dbReference type="EMBL" id="CAH1241148.1"/>
    </source>
</evidence>
<name>A0A8J9YSY7_BRALA</name>
<accession>A0A8J9YSY7</accession>
<dbReference type="GO" id="GO:0016747">
    <property type="term" value="F:acyltransferase activity, transferring groups other than amino-acyl groups"/>
    <property type="evidence" value="ECO:0007669"/>
    <property type="project" value="InterPro"/>
</dbReference>
<sequence>MSQGLQSKGAESETGDSSATFRVRQVTSVSEVCLMLEWATAEGWHPGVYDAESSYRQDPAGFYLAEVDGVPIGGASLVKYEEHFAFLGYLITKPAFRGKGYARRIIEAILEAPGMSNRNIGLDGMTHLQDTYSRIIGVQFAWKNSRFRGVGTDSFKGVKQNDNPAALVSAKEVDFEHLCVFDTSVFGTPRPTFLKSWISQPGMVTLAAVTTTASSEDDERSKQTRISGYGCIRLCVESYNDVNFSRKIGPIFAESAAVGSQLFEALVSSVPLGIPFYIDIPQPNENAMEIARETGLELVFETARMFTKGSGGVKCSMIYGLTTLELG</sequence>
<dbReference type="Proteomes" id="UP000838412">
    <property type="component" value="Chromosome 12"/>
</dbReference>
<evidence type="ECO:0000259" key="1">
    <source>
        <dbReference type="PROSITE" id="PS51186"/>
    </source>
</evidence>
<dbReference type="PROSITE" id="PS51186">
    <property type="entry name" value="GNAT"/>
    <property type="match status" value="1"/>
</dbReference>
<dbReference type="InterPro" id="IPR052729">
    <property type="entry name" value="Acyl/Acetyltrans_Enzymes"/>
</dbReference>
<proteinExistence type="predicted"/>
<dbReference type="Pfam" id="PF00583">
    <property type="entry name" value="Acetyltransf_1"/>
    <property type="match status" value="1"/>
</dbReference>
<evidence type="ECO:0000313" key="3">
    <source>
        <dbReference type="Proteomes" id="UP000838412"/>
    </source>
</evidence>
<dbReference type="InterPro" id="IPR000182">
    <property type="entry name" value="GNAT_dom"/>
</dbReference>